<sequence length="126" mass="13958">MDYLDGESLWDDLDLSTPRLPRNDSPGSGREVSPANAEPCSEPESDHAEAAARLPLLRSRDVETGREYDRENPTCIHYDLKLKVSLRGAGKKRSSQIALLNKSDVVLAPTPSGDSLEQPRNIFVRK</sequence>
<proteinExistence type="predicted"/>
<comment type="caution">
    <text evidence="2">The sequence shown here is derived from an EMBL/GenBank/DDBJ whole genome shotgun (WGS) entry which is preliminary data.</text>
</comment>
<evidence type="ECO:0000313" key="3">
    <source>
        <dbReference type="Proteomes" id="UP000076881"/>
    </source>
</evidence>
<protein>
    <submittedName>
        <fullName evidence="2">Uncharacterized protein</fullName>
    </submittedName>
</protein>
<dbReference type="Proteomes" id="UP000076881">
    <property type="component" value="Unassembled WGS sequence"/>
</dbReference>
<feature type="compositionally biased region" description="Basic and acidic residues" evidence="1">
    <location>
        <begin position="58"/>
        <end position="68"/>
    </location>
</feature>
<gene>
    <name evidence="2" type="ORF">LEL_10738</name>
</gene>
<dbReference type="EMBL" id="AZHF01000018">
    <property type="protein sequence ID" value="OAA62074.1"/>
    <property type="molecule type" value="Genomic_DNA"/>
</dbReference>
<dbReference type="AlphaFoldDB" id="A0A167UZU2"/>
<accession>A0A167UZU2</accession>
<evidence type="ECO:0000313" key="2">
    <source>
        <dbReference type="EMBL" id="OAA62074.1"/>
    </source>
</evidence>
<dbReference type="STRING" id="1081108.A0A167UZU2"/>
<feature type="region of interest" description="Disordered" evidence="1">
    <location>
        <begin position="1"/>
        <end position="68"/>
    </location>
</feature>
<name>A0A167UZU2_CORDF</name>
<evidence type="ECO:0000256" key="1">
    <source>
        <dbReference type="SAM" id="MobiDB-lite"/>
    </source>
</evidence>
<reference evidence="2 3" key="1">
    <citation type="journal article" date="2016" name="Genome Biol. Evol.">
        <title>Divergent and convergent evolution of fungal pathogenicity.</title>
        <authorList>
            <person name="Shang Y."/>
            <person name="Xiao G."/>
            <person name="Zheng P."/>
            <person name="Cen K."/>
            <person name="Zhan S."/>
            <person name="Wang C."/>
        </authorList>
    </citation>
    <scope>NUCLEOTIDE SEQUENCE [LARGE SCALE GENOMIC DNA]</scope>
    <source>
        <strain evidence="2 3">RCEF 1005</strain>
    </source>
</reference>
<keyword evidence="3" id="KW-1185">Reference proteome</keyword>
<feature type="compositionally biased region" description="Acidic residues" evidence="1">
    <location>
        <begin position="1"/>
        <end position="14"/>
    </location>
</feature>
<dbReference type="OrthoDB" id="4868790at2759"/>
<organism evidence="2 3">
    <name type="scientific">Akanthomyces lecanii RCEF 1005</name>
    <dbReference type="NCBI Taxonomy" id="1081108"/>
    <lineage>
        <taxon>Eukaryota</taxon>
        <taxon>Fungi</taxon>
        <taxon>Dikarya</taxon>
        <taxon>Ascomycota</taxon>
        <taxon>Pezizomycotina</taxon>
        <taxon>Sordariomycetes</taxon>
        <taxon>Hypocreomycetidae</taxon>
        <taxon>Hypocreales</taxon>
        <taxon>Cordycipitaceae</taxon>
        <taxon>Akanthomyces</taxon>
        <taxon>Cordyceps confragosa</taxon>
    </lineage>
</organism>